<dbReference type="EMBL" id="JBDLOB010000001">
    <property type="protein sequence ID" value="MEN8624886.1"/>
    <property type="molecule type" value="Genomic_DNA"/>
</dbReference>
<evidence type="ECO:0000256" key="2">
    <source>
        <dbReference type="ARBA" id="ARBA00022448"/>
    </source>
</evidence>
<dbReference type="PROSITE" id="PS50929">
    <property type="entry name" value="ABC_TM1F"/>
    <property type="match status" value="1"/>
</dbReference>
<dbReference type="PANTHER" id="PTHR24221:SF654">
    <property type="entry name" value="ATP-BINDING CASSETTE SUB-FAMILY B MEMBER 6"/>
    <property type="match status" value="1"/>
</dbReference>
<proteinExistence type="predicted"/>
<feature type="transmembrane region" description="Helical" evidence="8">
    <location>
        <begin position="256"/>
        <end position="278"/>
    </location>
</feature>
<dbReference type="SUPFAM" id="SSF90123">
    <property type="entry name" value="ABC transporter transmembrane region"/>
    <property type="match status" value="1"/>
</dbReference>
<dbReference type="Pfam" id="PF00005">
    <property type="entry name" value="ABC_tran"/>
    <property type="match status" value="1"/>
</dbReference>
<gene>
    <name evidence="11" type="ORF">ABFV72_02555</name>
</gene>
<dbReference type="PANTHER" id="PTHR24221">
    <property type="entry name" value="ATP-BINDING CASSETTE SUB-FAMILY B"/>
    <property type="match status" value="1"/>
</dbReference>
<dbReference type="Gene3D" id="3.40.50.300">
    <property type="entry name" value="P-loop containing nucleotide triphosphate hydrolases"/>
    <property type="match status" value="1"/>
</dbReference>
<evidence type="ECO:0000256" key="4">
    <source>
        <dbReference type="ARBA" id="ARBA00022741"/>
    </source>
</evidence>
<dbReference type="Gene3D" id="1.20.1560.10">
    <property type="entry name" value="ABC transporter type 1, transmembrane domain"/>
    <property type="match status" value="1"/>
</dbReference>
<evidence type="ECO:0000256" key="5">
    <source>
        <dbReference type="ARBA" id="ARBA00022840"/>
    </source>
</evidence>
<keyword evidence="7 8" id="KW-0472">Membrane</keyword>
<dbReference type="NCBIfam" id="TIGR01194">
    <property type="entry name" value="cyc_pep_trnsptr"/>
    <property type="match status" value="1"/>
</dbReference>
<dbReference type="InterPro" id="IPR036640">
    <property type="entry name" value="ABC1_TM_sf"/>
</dbReference>
<organism evidence="11 12">
    <name type="scientific">Psychrobacter proteolyticus</name>
    <dbReference type="NCBI Taxonomy" id="147825"/>
    <lineage>
        <taxon>Bacteria</taxon>
        <taxon>Pseudomonadati</taxon>
        <taxon>Pseudomonadota</taxon>
        <taxon>Gammaproteobacteria</taxon>
        <taxon>Moraxellales</taxon>
        <taxon>Moraxellaceae</taxon>
        <taxon>Psychrobacter</taxon>
    </lineage>
</organism>
<dbReference type="RefSeq" id="WP_347162302.1">
    <property type="nucleotide sequence ID" value="NZ_JBDLOB010000001.1"/>
</dbReference>
<dbReference type="PROSITE" id="PS50893">
    <property type="entry name" value="ABC_TRANSPORTER_2"/>
    <property type="match status" value="1"/>
</dbReference>
<dbReference type="NCBIfam" id="NF007813">
    <property type="entry name" value="PRK10522.1"/>
    <property type="match status" value="1"/>
</dbReference>
<keyword evidence="4" id="KW-0547">Nucleotide-binding</keyword>
<protein>
    <submittedName>
        <fullName evidence="11">Multidrug ABC transporter permease/ATP-binding protein</fullName>
    </submittedName>
</protein>
<dbReference type="PROSITE" id="PS00211">
    <property type="entry name" value="ABC_TRANSPORTER_1"/>
    <property type="match status" value="1"/>
</dbReference>
<evidence type="ECO:0000256" key="6">
    <source>
        <dbReference type="ARBA" id="ARBA00022989"/>
    </source>
</evidence>
<comment type="caution">
    <text evidence="11">The sequence shown here is derived from an EMBL/GenBank/DDBJ whole genome shotgun (WGS) entry which is preliminary data.</text>
</comment>
<feature type="transmembrane region" description="Helical" evidence="8">
    <location>
        <begin position="171"/>
        <end position="193"/>
    </location>
</feature>
<dbReference type="SMART" id="SM00382">
    <property type="entry name" value="AAA"/>
    <property type="match status" value="1"/>
</dbReference>
<dbReference type="SUPFAM" id="SSF52540">
    <property type="entry name" value="P-loop containing nucleoside triphosphate hydrolases"/>
    <property type="match status" value="1"/>
</dbReference>
<evidence type="ECO:0000259" key="10">
    <source>
        <dbReference type="PROSITE" id="PS50929"/>
    </source>
</evidence>
<dbReference type="InterPro" id="IPR039421">
    <property type="entry name" value="Type_1_exporter"/>
</dbReference>
<feature type="transmembrane region" description="Helical" evidence="8">
    <location>
        <begin position="74"/>
        <end position="93"/>
    </location>
</feature>
<dbReference type="CDD" id="cd03225">
    <property type="entry name" value="ABC_cobalt_CbiO_domain1"/>
    <property type="match status" value="1"/>
</dbReference>
<dbReference type="InterPro" id="IPR011527">
    <property type="entry name" value="ABC1_TM_dom"/>
</dbReference>
<evidence type="ECO:0000256" key="8">
    <source>
        <dbReference type="SAM" id="Phobius"/>
    </source>
</evidence>
<dbReference type="Proteomes" id="UP001414441">
    <property type="component" value="Unassembled WGS sequence"/>
</dbReference>
<evidence type="ECO:0000256" key="3">
    <source>
        <dbReference type="ARBA" id="ARBA00022692"/>
    </source>
</evidence>
<accession>A0ABV0D2I3</accession>
<evidence type="ECO:0000256" key="1">
    <source>
        <dbReference type="ARBA" id="ARBA00004651"/>
    </source>
</evidence>
<evidence type="ECO:0000313" key="11">
    <source>
        <dbReference type="EMBL" id="MEN8624886.1"/>
    </source>
</evidence>
<sequence length="595" mass="66433">MSSHTTASSHTTVSSRTTASLYHMIWANYRLPFLKVILLNLVNAAVSVGIIAYINHTFISQPVFDTLSWLSLGQFSLLILLLLVTTFLSQYALTRLGHRFVYELRTKLVKQIIDTTVPQIDHLGSARLLASLSSDIQSITVAFVRMPELVQGIILSVGVGLYLGWLSLPLLFIVMFWIVMTIWISTILVKHVYTHLTELREINDALYQDYQSIIEGRKELALNQHRAEKLYTDDFLAHAKSYEKTVTKSDTFHLSAVNWSNIMMFASIGIVFAVANYFDIPMGVATTFSLTILFMQSPLLHAVGAYPTLQTAQVALEKIQSLELAEHQPSFATDTVAQDWQSITLNNINYRYVGSSNSNSSHAPDIAVNAQNSDNSANNQNPANNILKSVNLTLQRGDVVFLIGANGSGKSTLAKIITGIFTPTTGTVQVDGQSVNSENNADFRQLFSAIFSDQHLFKQLIGIQGNEPDAALVSDWLHKLNLQEKVSVSDHKLSTDKLSQGQRKRLAMLIAVAEQKDILLLDEWAADQDPAFRRVFYQTLIPELKAMGKTLFIISHDDGYFEHADRLLLMKEGRLIELNAEERQRASKDAIAMLK</sequence>
<dbReference type="InterPro" id="IPR015856">
    <property type="entry name" value="ABC_transpr_CbiO/EcfA_su"/>
</dbReference>
<keyword evidence="12" id="KW-1185">Reference proteome</keyword>
<keyword evidence="2" id="KW-0813">Transport</keyword>
<feature type="domain" description="ABC transmembrane type-1" evidence="10">
    <location>
        <begin position="37"/>
        <end position="311"/>
    </location>
</feature>
<evidence type="ECO:0000259" key="9">
    <source>
        <dbReference type="PROSITE" id="PS50893"/>
    </source>
</evidence>
<dbReference type="InterPro" id="IPR003593">
    <property type="entry name" value="AAA+_ATPase"/>
</dbReference>
<dbReference type="InterPro" id="IPR027417">
    <property type="entry name" value="P-loop_NTPase"/>
</dbReference>
<keyword evidence="5" id="KW-0067">ATP-binding</keyword>
<dbReference type="Pfam" id="PF00664">
    <property type="entry name" value="ABC_membrane"/>
    <property type="match status" value="1"/>
</dbReference>
<name>A0ABV0D2I3_9GAMM</name>
<comment type="subcellular location">
    <subcellularLocation>
        <location evidence="1">Cell membrane</location>
        <topology evidence="1">Multi-pass membrane protein</topology>
    </subcellularLocation>
</comment>
<feature type="transmembrane region" description="Helical" evidence="8">
    <location>
        <begin position="33"/>
        <end position="54"/>
    </location>
</feature>
<keyword evidence="3 8" id="KW-0812">Transmembrane</keyword>
<dbReference type="InterPro" id="IPR017871">
    <property type="entry name" value="ABC_transporter-like_CS"/>
</dbReference>
<feature type="domain" description="ABC transporter" evidence="9">
    <location>
        <begin position="368"/>
        <end position="594"/>
    </location>
</feature>
<keyword evidence="6 8" id="KW-1133">Transmembrane helix</keyword>
<evidence type="ECO:0000256" key="7">
    <source>
        <dbReference type="ARBA" id="ARBA00023136"/>
    </source>
</evidence>
<evidence type="ECO:0000313" key="12">
    <source>
        <dbReference type="Proteomes" id="UP001414441"/>
    </source>
</evidence>
<feature type="transmembrane region" description="Helical" evidence="8">
    <location>
        <begin position="149"/>
        <end position="165"/>
    </location>
</feature>
<reference evidence="11 12" key="1">
    <citation type="submission" date="2024-05" db="EMBL/GenBank/DDBJ databases">
        <title>Genome sequencing of Marine Estuary Bacteria, Pseudoalteromonas distincta strain FA, Psychrobacter proteolyticus strain EA, and Shewanella baltica strain CA.</title>
        <authorList>
            <person name="Dieffenbach S.A."/>
            <person name="Maclea K.S."/>
        </authorList>
    </citation>
    <scope>NUCLEOTIDE SEQUENCE [LARGE SCALE GENOMIC DNA]</scope>
    <source>
        <strain evidence="11 12">EA</strain>
    </source>
</reference>
<dbReference type="InterPro" id="IPR005898">
    <property type="entry name" value="Cyc_pep_transpt_SyrD/YojI"/>
</dbReference>
<dbReference type="InterPro" id="IPR003439">
    <property type="entry name" value="ABC_transporter-like_ATP-bd"/>
</dbReference>